<accession>A0A1X0S557</accession>
<dbReference type="Proteomes" id="UP000242381">
    <property type="component" value="Unassembled WGS sequence"/>
</dbReference>
<dbReference type="FunFam" id="2.40.50.140:FF:000148">
    <property type="entry name" value="protein RRP5 homolog isoform X1"/>
    <property type="match status" value="1"/>
</dbReference>
<evidence type="ECO:0000256" key="1">
    <source>
        <dbReference type="ARBA" id="ARBA00004604"/>
    </source>
</evidence>
<dbReference type="OMA" id="HIPANID"/>
<feature type="domain" description="S1 motif" evidence="6">
    <location>
        <begin position="720"/>
        <end position="789"/>
    </location>
</feature>
<name>A0A1X0S557_RHIZD</name>
<feature type="compositionally biased region" description="Basic and acidic residues" evidence="5">
    <location>
        <begin position="670"/>
        <end position="690"/>
    </location>
</feature>
<reference evidence="7 8" key="1">
    <citation type="journal article" date="2016" name="Proc. Natl. Acad. Sci. U.S.A.">
        <title>Lipid metabolic changes in an early divergent fungus govern the establishment of a mutualistic symbiosis with endobacteria.</title>
        <authorList>
            <person name="Lastovetsky O.A."/>
            <person name="Gaspar M.L."/>
            <person name="Mondo S.J."/>
            <person name="LaButti K.M."/>
            <person name="Sandor L."/>
            <person name="Grigoriev I.V."/>
            <person name="Henry S.A."/>
            <person name="Pawlowska T.E."/>
        </authorList>
    </citation>
    <scope>NUCLEOTIDE SEQUENCE [LARGE SCALE GENOMIC DNA]</scope>
    <source>
        <strain evidence="7 8">ATCC 11559</strain>
    </source>
</reference>
<dbReference type="InterPro" id="IPR048059">
    <property type="entry name" value="Rrp5_S1_rpt_hs1_sc1"/>
</dbReference>
<dbReference type="CDD" id="cd05697">
    <property type="entry name" value="S1_Rrp5_repeat_hs5"/>
    <property type="match status" value="1"/>
</dbReference>
<dbReference type="InterPro" id="IPR057301">
    <property type="entry name" value="Rrp5_OB_4th"/>
</dbReference>
<feature type="compositionally biased region" description="Polar residues" evidence="5">
    <location>
        <begin position="7"/>
        <end position="31"/>
    </location>
</feature>
<dbReference type="InterPro" id="IPR012340">
    <property type="entry name" value="NA-bd_OB-fold"/>
</dbReference>
<evidence type="ECO:0000313" key="7">
    <source>
        <dbReference type="EMBL" id="ORE19443.1"/>
    </source>
</evidence>
<organism evidence="7 8">
    <name type="scientific">Rhizopus microsporus</name>
    <dbReference type="NCBI Taxonomy" id="58291"/>
    <lineage>
        <taxon>Eukaryota</taxon>
        <taxon>Fungi</taxon>
        <taxon>Fungi incertae sedis</taxon>
        <taxon>Mucoromycota</taxon>
        <taxon>Mucoromycotina</taxon>
        <taxon>Mucoromycetes</taxon>
        <taxon>Mucorales</taxon>
        <taxon>Mucorineae</taxon>
        <taxon>Rhizopodaceae</taxon>
        <taxon>Rhizopus</taxon>
    </lineage>
</organism>
<feature type="region of interest" description="Disordered" evidence="5">
    <location>
        <begin position="1"/>
        <end position="97"/>
    </location>
</feature>
<sequence length="865" mass="96113">MAKRKNSTSTEATPSKTTVDATAVTISSNAEESFPRGGASALTPLEHREIANQAAKDLFESTTKNADSALTDSEPAKKKRKPNKKTKTTAKPAEKPKSDKAYIEQLTFKKLTVGTCLLGCVSRINELELFVSLPHQLVGVIPITEISDALTETIQKIANDEDEDMDEEENKMPSLNNMFYVGQWLRCKITNLPALEEKAKRPIELSLKPQVVNEDLLKIDTTPGVTLGATVKSVEDHGYVLDLGVKDLTGFLPTKEAKSYIEKYNRNEELSVGQYVECLVEKTNKRIANVTIDRSKIANSTIENPFSRITSVLPGQRVSGMIEAVQNNGLVLKMMGLYKVTIDATHIPANIDIETSFKLGQKLVFRTLFTILNTEEKTIGGSILPHVLELDVPVLANGIKSDKFVGDVFPVGSFLDNVKVYRVSSGGIWVTLDSLDGVTGFVHISRLADERVPSLSATAGDYKIGSTHRARVLSYNPVDAILVLTLQPSILAEKYLRVTDIEIGSMVEGVVEKLVPAGVIVKISKSINALVPAVHMADVKLSHPEYKFKSGKKVECRVLKIDPERQRVILTLKKSLINSEYPIFQNLADIHEGDISHGVIMAIKKNGCVVAYYNNISAFVPGSEMTEAHVADLSTVYNVGQTVKTTVLRVDPSANKLIVSCIAHKKKKEKQVTKKEKKEKKEKTEKSEKKPVKKAVKKDNHLRTVAKKNGLKKFSDVRRGVCYQGYITNITDAGVFLKLSKTISARVKIGNLSDEFVENWKSLYKVGDCVQLKIIHIDREQERLEASLKKSVIERKDESKQEGQTAEDSDSDEEMPEVDESEDEDEDEEMKDNNKEEDDDSDDEEEEKPEVDDDDDEEDEEEDDE</sequence>
<dbReference type="FunFam" id="2.40.50.140:FF:000200">
    <property type="entry name" value="Programmed cell death 11"/>
    <property type="match status" value="1"/>
</dbReference>
<dbReference type="PANTHER" id="PTHR23270:SF10">
    <property type="entry name" value="PROTEIN RRP5 HOMOLOG"/>
    <property type="match status" value="1"/>
</dbReference>
<dbReference type="Pfam" id="PF24685">
    <property type="entry name" value="OB_RRP5_4th"/>
    <property type="match status" value="1"/>
</dbReference>
<evidence type="ECO:0000256" key="5">
    <source>
        <dbReference type="SAM" id="MobiDB-lite"/>
    </source>
</evidence>
<dbReference type="CDD" id="cd05693">
    <property type="entry name" value="S1_Rrp5_repeat_hs1_sc1"/>
    <property type="match status" value="1"/>
</dbReference>
<feature type="region of interest" description="Disordered" evidence="5">
    <location>
        <begin position="792"/>
        <end position="865"/>
    </location>
</feature>
<dbReference type="Pfam" id="PF23459">
    <property type="entry name" value="S1_RRP5"/>
    <property type="match status" value="2"/>
</dbReference>
<dbReference type="FunFam" id="2.40.50.140:FF:000103">
    <property type="entry name" value="protein RRP5 homolog"/>
    <property type="match status" value="2"/>
</dbReference>
<feature type="region of interest" description="Disordered" evidence="5">
    <location>
        <begin position="669"/>
        <end position="697"/>
    </location>
</feature>
<dbReference type="EMBL" id="KV921310">
    <property type="protein sequence ID" value="ORE19443.1"/>
    <property type="molecule type" value="Genomic_DNA"/>
</dbReference>
<feature type="compositionally biased region" description="Acidic residues" evidence="5">
    <location>
        <begin position="805"/>
        <end position="865"/>
    </location>
</feature>
<evidence type="ECO:0000256" key="3">
    <source>
        <dbReference type="ARBA" id="ARBA00022737"/>
    </source>
</evidence>
<dbReference type="Gene3D" id="2.40.50.140">
    <property type="entry name" value="Nucleic acid-binding proteins"/>
    <property type="match status" value="6"/>
</dbReference>
<dbReference type="Pfam" id="PF00575">
    <property type="entry name" value="S1"/>
    <property type="match status" value="3"/>
</dbReference>
<feature type="domain" description="S1 motif" evidence="6">
    <location>
        <begin position="593"/>
        <end position="662"/>
    </location>
</feature>
<dbReference type="InterPro" id="IPR045209">
    <property type="entry name" value="Rrp5"/>
</dbReference>
<feature type="domain" description="S1 motif" evidence="6">
    <location>
        <begin position="224"/>
        <end position="295"/>
    </location>
</feature>
<evidence type="ECO:0000313" key="8">
    <source>
        <dbReference type="Proteomes" id="UP000242381"/>
    </source>
</evidence>
<evidence type="ECO:0000256" key="4">
    <source>
        <dbReference type="ARBA" id="ARBA00023242"/>
    </source>
</evidence>
<protein>
    <submittedName>
        <fullName evidence="7">Nucleic acid-binding protein</fullName>
    </submittedName>
</protein>
<dbReference type="SUPFAM" id="SSF50249">
    <property type="entry name" value="Nucleic acid-binding proteins"/>
    <property type="match status" value="6"/>
</dbReference>
<dbReference type="InterPro" id="IPR057302">
    <property type="entry name" value="Rrp5_S1"/>
</dbReference>
<dbReference type="PANTHER" id="PTHR23270">
    <property type="entry name" value="PROGRAMMED CELL DEATH PROTEIN 11 PRE-RRNA PROCESSING PROTEIN RRP5"/>
    <property type="match status" value="1"/>
</dbReference>
<keyword evidence="4" id="KW-0539">Nucleus</keyword>
<feature type="domain" description="S1 motif" evidence="6">
    <location>
        <begin position="504"/>
        <end position="573"/>
    </location>
</feature>
<proteinExistence type="predicted"/>
<dbReference type="GO" id="GO:0003723">
    <property type="term" value="F:RNA binding"/>
    <property type="evidence" value="ECO:0007669"/>
    <property type="project" value="TreeGrafter"/>
</dbReference>
<feature type="compositionally biased region" description="Polar residues" evidence="5">
    <location>
        <begin position="60"/>
        <end position="71"/>
    </location>
</feature>
<feature type="domain" description="S1 motif" evidence="6">
    <location>
        <begin position="114"/>
        <end position="208"/>
    </location>
</feature>
<dbReference type="InterPro" id="IPR003029">
    <property type="entry name" value="S1_domain"/>
</dbReference>
<keyword evidence="3" id="KW-0677">Repeat</keyword>
<dbReference type="GO" id="GO:0032040">
    <property type="term" value="C:small-subunit processome"/>
    <property type="evidence" value="ECO:0007669"/>
    <property type="project" value="TreeGrafter"/>
</dbReference>
<feature type="compositionally biased region" description="Basic residues" evidence="5">
    <location>
        <begin position="77"/>
        <end position="88"/>
    </location>
</feature>
<dbReference type="GO" id="GO:0006364">
    <property type="term" value="P:rRNA processing"/>
    <property type="evidence" value="ECO:0007669"/>
    <property type="project" value="UniProtKB-KW"/>
</dbReference>
<evidence type="ECO:0000256" key="2">
    <source>
        <dbReference type="ARBA" id="ARBA00022552"/>
    </source>
</evidence>
<feature type="compositionally biased region" description="Basic and acidic residues" evidence="5">
    <location>
        <begin position="792"/>
        <end position="801"/>
    </location>
</feature>
<comment type="subcellular location">
    <subcellularLocation>
        <location evidence="1">Nucleus</location>
        <location evidence="1">Nucleolus</location>
    </subcellularLocation>
</comment>
<dbReference type="PROSITE" id="PS50126">
    <property type="entry name" value="S1"/>
    <property type="match status" value="6"/>
</dbReference>
<dbReference type="FunFam" id="2.40.50.140:FF:000155">
    <property type="entry name" value="rRNA biogenesis protein RRP5"/>
    <property type="match status" value="1"/>
</dbReference>
<dbReference type="VEuPathDB" id="FungiDB:BCV72DRAFT_52428"/>
<gene>
    <name evidence="7" type="ORF">BCV71DRAFT_290169</name>
</gene>
<evidence type="ECO:0000259" key="6">
    <source>
        <dbReference type="PROSITE" id="PS50126"/>
    </source>
</evidence>
<feature type="domain" description="S1 motif" evidence="6">
    <location>
        <begin position="412"/>
        <end position="487"/>
    </location>
</feature>
<dbReference type="AlphaFoldDB" id="A0A1X0S557"/>
<dbReference type="SMART" id="SM00316">
    <property type="entry name" value="S1"/>
    <property type="match status" value="7"/>
</dbReference>
<keyword evidence="2" id="KW-0698">rRNA processing</keyword>